<feature type="compositionally biased region" description="Gly residues" evidence="1">
    <location>
        <begin position="514"/>
        <end position="527"/>
    </location>
</feature>
<feature type="compositionally biased region" description="Polar residues" evidence="1">
    <location>
        <begin position="213"/>
        <end position="226"/>
    </location>
</feature>
<feature type="compositionally biased region" description="Basic and acidic residues" evidence="1">
    <location>
        <begin position="456"/>
        <end position="465"/>
    </location>
</feature>
<comment type="caution">
    <text evidence="3">The sequence shown here is derived from an EMBL/GenBank/DDBJ whole genome shotgun (WGS) entry which is preliminary data.</text>
</comment>
<keyword evidence="2" id="KW-0472">Membrane</keyword>
<keyword evidence="2" id="KW-1133">Transmembrane helix</keyword>
<dbReference type="EMBL" id="JAERUA010000024">
    <property type="protein sequence ID" value="KAI1883154.1"/>
    <property type="molecule type" value="Genomic_DNA"/>
</dbReference>
<feature type="region of interest" description="Disordered" evidence="1">
    <location>
        <begin position="663"/>
        <end position="686"/>
    </location>
</feature>
<name>A0A8T3CJB0_9TELE</name>
<feature type="compositionally biased region" description="Polar residues" evidence="1">
    <location>
        <begin position="330"/>
        <end position="340"/>
    </location>
</feature>
<evidence type="ECO:0000256" key="2">
    <source>
        <dbReference type="SAM" id="Phobius"/>
    </source>
</evidence>
<dbReference type="GO" id="GO:0030141">
    <property type="term" value="C:secretory granule"/>
    <property type="evidence" value="ECO:0007669"/>
    <property type="project" value="TreeGrafter"/>
</dbReference>
<reference evidence="3" key="1">
    <citation type="submission" date="2021-01" db="EMBL/GenBank/DDBJ databases">
        <authorList>
            <person name="Zahm M."/>
            <person name="Roques C."/>
            <person name="Cabau C."/>
            <person name="Klopp C."/>
            <person name="Donnadieu C."/>
            <person name="Jouanno E."/>
            <person name="Lampietro C."/>
            <person name="Louis A."/>
            <person name="Herpin A."/>
            <person name="Echchiki A."/>
            <person name="Berthelot C."/>
            <person name="Parey E."/>
            <person name="Roest-Crollius H."/>
            <person name="Braasch I."/>
            <person name="Postlethwait J."/>
            <person name="Bobe J."/>
            <person name="Montfort J."/>
            <person name="Bouchez O."/>
            <person name="Begum T."/>
            <person name="Mejri S."/>
            <person name="Adams A."/>
            <person name="Chen W.-J."/>
            <person name="Guiguen Y."/>
        </authorList>
    </citation>
    <scope>NUCLEOTIDE SEQUENCE</scope>
    <source>
        <tissue evidence="3">Blood</tissue>
    </source>
</reference>
<protein>
    <submittedName>
        <fullName evidence="3">Uncharacterized protein</fullName>
    </submittedName>
</protein>
<gene>
    <name evidence="3" type="ORF">AGOR_G00242300</name>
</gene>
<feature type="compositionally biased region" description="Gly residues" evidence="1">
    <location>
        <begin position="558"/>
        <end position="568"/>
    </location>
</feature>
<proteinExistence type="predicted"/>
<evidence type="ECO:0000313" key="3">
    <source>
        <dbReference type="EMBL" id="KAI1883154.1"/>
    </source>
</evidence>
<feature type="region of interest" description="Disordered" evidence="1">
    <location>
        <begin position="447"/>
        <end position="572"/>
    </location>
</feature>
<dbReference type="PANTHER" id="PTHR28597">
    <property type="entry name" value="VOLTAGE-DEPENDENT CALCIUM CHANNEL BETA SUBUNIT-ASSOCIATED REGULATORY PROTEIN"/>
    <property type="match status" value="1"/>
</dbReference>
<dbReference type="Proteomes" id="UP000829720">
    <property type="component" value="Unassembled WGS sequence"/>
</dbReference>
<feature type="region of interest" description="Disordered" evidence="1">
    <location>
        <begin position="390"/>
        <end position="429"/>
    </location>
</feature>
<dbReference type="InterPro" id="IPR037658">
    <property type="entry name" value="CBARP"/>
</dbReference>
<dbReference type="GO" id="GO:0005886">
    <property type="term" value="C:plasma membrane"/>
    <property type="evidence" value="ECO:0007669"/>
    <property type="project" value="TreeGrafter"/>
</dbReference>
<feature type="region of interest" description="Disordered" evidence="1">
    <location>
        <begin position="213"/>
        <end position="243"/>
    </location>
</feature>
<dbReference type="GO" id="GO:0045955">
    <property type="term" value="P:negative regulation of calcium ion-dependent exocytosis"/>
    <property type="evidence" value="ECO:0007669"/>
    <property type="project" value="TreeGrafter"/>
</dbReference>
<dbReference type="OrthoDB" id="6247020at2759"/>
<keyword evidence="4" id="KW-1185">Reference proteome</keyword>
<evidence type="ECO:0000256" key="1">
    <source>
        <dbReference type="SAM" id="MobiDB-lite"/>
    </source>
</evidence>
<sequence>MSNESSILKNLTESVADVPQSSGLEENYVPLLVLLCVFAGTLLALLFVLLIFCRRCLRGGRRYSRASNDPEKTNTTYLEESQHVPEITIQVDESDHLSASSDHDADTDRFLSAVSTGRRVSFNESALLDHGKRAQERGRRYTLTEGDFHHLKNARLTHLHLPPPALRILTIHECDTSGNGIQQSPRPAPKPSLSIFQPPVCLLPQTALTGLSPSSALPGDTLNSVVDTSATDSPPTPPAGPPRSCTIEVMGHRTWNGGASAVDDEETSEAGVTRAQGQGSVLQFFTKLRRHASLEGPSPYFKIKKWKFDSSQRASSLDTRGSPKRHQFQRQRAASESMQQDAEEAQHMELVPSVPSSQQDEAYRPSFPSPPPTPPPSLHRLEMEEVVMEPSCAGAMGVSDPLLSHVPQDEVEQGAEPGPAVSFRQDSTEQQTLYRDIWTLRASLEQYASSDQSSNNDRDSVRSDADSVCSLGGPASRPGGLSSCPSQDTGDDPDEGVSGARAEDGVSSMEPERGGGNGGGSGSGSDGDSGNRKLLQMDSGYASIEAPSRAPEDLRLFGAGGGSGGGVRGKTASEKRHFFTSAGRKGSVCESVEARLFQEELEDQAAAEAELGLGESSVVSPWPPYGQVIPTKEVTKPRPQLFRRRDYSIDEKTDALFNEFLRHDPRFDQQGSPARPRPPLVPRAPA</sequence>
<dbReference type="GO" id="GO:0044325">
    <property type="term" value="F:transmembrane transporter binding"/>
    <property type="evidence" value="ECO:0007669"/>
    <property type="project" value="InterPro"/>
</dbReference>
<feature type="compositionally biased region" description="Pro residues" evidence="1">
    <location>
        <begin position="675"/>
        <end position="686"/>
    </location>
</feature>
<accession>A0A8T3CJB0</accession>
<feature type="compositionally biased region" description="Pro residues" evidence="1">
    <location>
        <begin position="367"/>
        <end position="377"/>
    </location>
</feature>
<evidence type="ECO:0000313" key="4">
    <source>
        <dbReference type="Proteomes" id="UP000829720"/>
    </source>
</evidence>
<feature type="transmembrane region" description="Helical" evidence="2">
    <location>
        <begin position="28"/>
        <end position="52"/>
    </location>
</feature>
<keyword evidence="2" id="KW-0812">Transmembrane</keyword>
<dbReference type="AlphaFoldDB" id="A0A8T3CJB0"/>
<organism evidence="3 4">
    <name type="scientific">Albula goreensis</name>
    <dbReference type="NCBI Taxonomy" id="1534307"/>
    <lineage>
        <taxon>Eukaryota</taxon>
        <taxon>Metazoa</taxon>
        <taxon>Chordata</taxon>
        <taxon>Craniata</taxon>
        <taxon>Vertebrata</taxon>
        <taxon>Euteleostomi</taxon>
        <taxon>Actinopterygii</taxon>
        <taxon>Neopterygii</taxon>
        <taxon>Teleostei</taxon>
        <taxon>Albuliformes</taxon>
        <taxon>Albulidae</taxon>
        <taxon>Albula</taxon>
    </lineage>
</organism>
<dbReference type="PANTHER" id="PTHR28597:SF3">
    <property type="entry name" value="VOLTAGE-DEPENDENT CALCIUM CHANNEL BETA SUBUNIT-ASSOCIATED REGULATORY PROTEIN-LIKE"/>
    <property type="match status" value="1"/>
</dbReference>
<feature type="region of interest" description="Disordered" evidence="1">
    <location>
        <begin position="314"/>
        <end position="378"/>
    </location>
</feature>